<dbReference type="EMBL" id="UOEQ01000425">
    <property type="protein sequence ID" value="VAW22643.1"/>
    <property type="molecule type" value="Genomic_DNA"/>
</dbReference>
<reference evidence="11" key="1">
    <citation type="submission" date="2018-06" db="EMBL/GenBank/DDBJ databases">
        <authorList>
            <person name="Zhirakovskaya E."/>
        </authorList>
    </citation>
    <scope>NUCLEOTIDE SEQUENCE</scope>
</reference>
<dbReference type="InterPro" id="IPR003594">
    <property type="entry name" value="HATPase_dom"/>
</dbReference>
<keyword evidence="7 11" id="KW-0418">Kinase</keyword>
<evidence type="ECO:0000256" key="9">
    <source>
        <dbReference type="SAM" id="Phobius"/>
    </source>
</evidence>
<evidence type="ECO:0000259" key="10">
    <source>
        <dbReference type="PROSITE" id="PS50109"/>
    </source>
</evidence>
<dbReference type="GO" id="GO:0005886">
    <property type="term" value="C:plasma membrane"/>
    <property type="evidence" value="ECO:0007669"/>
    <property type="project" value="UniProtKB-SubCell"/>
</dbReference>
<dbReference type="Pfam" id="PF02518">
    <property type="entry name" value="HATPase_c"/>
    <property type="match status" value="1"/>
</dbReference>
<feature type="transmembrane region" description="Helical" evidence="9">
    <location>
        <begin position="36"/>
        <end position="54"/>
    </location>
</feature>
<dbReference type="InterPro" id="IPR036890">
    <property type="entry name" value="HATPase_C_sf"/>
</dbReference>
<keyword evidence="4" id="KW-1003">Cell membrane</keyword>
<dbReference type="SUPFAM" id="SSF55874">
    <property type="entry name" value="ATPase domain of HSP90 chaperone/DNA topoisomerase II/histidine kinase"/>
    <property type="match status" value="1"/>
</dbReference>
<dbReference type="InterPro" id="IPR050980">
    <property type="entry name" value="2C_sensor_his_kinase"/>
</dbReference>
<evidence type="ECO:0000256" key="3">
    <source>
        <dbReference type="ARBA" id="ARBA00012438"/>
    </source>
</evidence>
<name>A0A3B0U2R6_9ZZZZ</name>
<evidence type="ECO:0000313" key="11">
    <source>
        <dbReference type="EMBL" id="VAW22643.1"/>
    </source>
</evidence>
<keyword evidence="9" id="KW-0472">Membrane</keyword>
<dbReference type="AlphaFoldDB" id="A0A3B0U2R6"/>
<dbReference type="SMART" id="SM00388">
    <property type="entry name" value="HisKA"/>
    <property type="match status" value="1"/>
</dbReference>
<dbReference type="GO" id="GO:0000155">
    <property type="term" value="F:phosphorelay sensor kinase activity"/>
    <property type="evidence" value="ECO:0007669"/>
    <property type="project" value="InterPro"/>
</dbReference>
<keyword evidence="5 11" id="KW-0808">Transferase</keyword>
<dbReference type="GO" id="GO:0005524">
    <property type="term" value="F:ATP binding"/>
    <property type="evidence" value="ECO:0007669"/>
    <property type="project" value="UniProtKB-KW"/>
</dbReference>
<comment type="catalytic activity">
    <reaction evidence="1">
        <text>ATP + protein L-histidine = ADP + protein N-phospho-L-histidine.</text>
        <dbReference type="EC" id="2.7.13.3"/>
    </reaction>
</comment>
<gene>
    <name evidence="11" type="ORF">MNBD_ALPHA11-2328</name>
</gene>
<evidence type="ECO:0000256" key="2">
    <source>
        <dbReference type="ARBA" id="ARBA00004651"/>
    </source>
</evidence>
<dbReference type="NCBIfam" id="NF033792">
    <property type="entry name" value="ActS_PrrB_HisK"/>
    <property type="match status" value="1"/>
</dbReference>
<dbReference type="Pfam" id="PF00512">
    <property type="entry name" value="HisKA"/>
    <property type="match status" value="1"/>
</dbReference>
<feature type="transmembrane region" description="Helical" evidence="9">
    <location>
        <begin position="140"/>
        <end position="159"/>
    </location>
</feature>
<dbReference type="Gene3D" id="1.10.287.130">
    <property type="match status" value="1"/>
</dbReference>
<sequence>MLIPSTIMKKTPTSEIKNHSSPPQGRPLLLGTLVRLRWFALAGQTIAVLFVAYVLNYPLPLLECLMLIGISAFLNFALSLKFGLSHRPTTALAAIQLAFDNLQIAGLLWLTGGLQNPFSLLLLAPVSVSATILPRRETAMVGALALTIVSLLALSHRDLPWDPQMSFDLPTFYVIGVWVALVCGIIFVTIYASRVAHESRQLSDALSATELALSHQQHLSALDGLAAAAAHELGTPLATITVAAKEMQSDVCEGALAEDLRLIVEQAARCRSILTRLRNLDSEENSPFMAVPVSELFSELVRPFAHLDKEVKIELEGDPKDQPMIVRHAGLLHGLGNLIENAVQFAHRNVVIAASWDEQNLTVTITDDGPGYPADLLPRLGEPYLKTTAPGRTDARSSEIAGLGLGVFIAKTLLVRSGATIGFSNKHPSAVNHTNAQVHLRWPRTALQT</sequence>
<dbReference type="InterPro" id="IPR005467">
    <property type="entry name" value="His_kinase_dom"/>
</dbReference>
<keyword evidence="8" id="KW-0067">ATP-binding</keyword>
<dbReference type="CDD" id="cd00082">
    <property type="entry name" value="HisKA"/>
    <property type="match status" value="1"/>
</dbReference>
<evidence type="ECO:0000256" key="4">
    <source>
        <dbReference type="ARBA" id="ARBA00022475"/>
    </source>
</evidence>
<feature type="transmembrane region" description="Helical" evidence="9">
    <location>
        <begin position="171"/>
        <end position="192"/>
    </location>
</feature>
<dbReference type="Gene3D" id="3.30.565.10">
    <property type="entry name" value="Histidine kinase-like ATPase, C-terminal domain"/>
    <property type="match status" value="1"/>
</dbReference>
<evidence type="ECO:0000256" key="7">
    <source>
        <dbReference type="ARBA" id="ARBA00022777"/>
    </source>
</evidence>
<evidence type="ECO:0000256" key="1">
    <source>
        <dbReference type="ARBA" id="ARBA00000085"/>
    </source>
</evidence>
<dbReference type="EC" id="2.7.13.3" evidence="3"/>
<proteinExistence type="predicted"/>
<dbReference type="PANTHER" id="PTHR44936:SF10">
    <property type="entry name" value="SENSOR PROTEIN RSTB"/>
    <property type="match status" value="1"/>
</dbReference>
<dbReference type="InterPro" id="IPR003661">
    <property type="entry name" value="HisK_dim/P_dom"/>
</dbReference>
<comment type="subcellular location">
    <subcellularLocation>
        <location evidence="2">Cell membrane</location>
        <topology evidence="2">Multi-pass membrane protein</topology>
    </subcellularLocation>
</comment>
<feature type="domain" description="Histidine kinase" evidence="10">
    <location>
        <begin position="228"/>
        <end position="446"/>
    </location>
</feature>
<evidence type="ECO:0000256" key="5">
    <source>
        <dbReference type="ARBA" id="ARBA00022679"/>
    </source>
</evidence>
<accession>A0A3B0U2R6</accession>
<dbReference type="SMART" id="SM00387">
    <property type="entry name" value="HATPase_c"/>
    <property type="match status" value="1"/>
</dbReference>
<evidence type="ECO:0000256" key="6">
    <source>
        <dbReference type="ARBA" id="ARBA00022741"/>
    </source>
</evidence>
<dbReference type="PROSITE" id="PS50109">
    <property type="entry name" value="HIS_KIN"/>
    <property type="match status" value="1"/>
</dbReference>
<feature type="transmembrane region" description="Helical" evidence="9">
    <location>
        <begin position="60"/>
        <end position="78"/>
    </location>
</feature>
<keyword evidence="6" id="KW-0547">Nucleotide-binding</keyword>
<dbReference type="PANTHER" id="PTHR44936">
    <property type="entry name" value="SENSOR PROTEIN CREC"/>
    <property type="match status" value="1"/>
</dbReference>
<keyword evidence="9" id="KW-0812">Transmembrane</keyword>
<evidence type="ECO:0000256" key="8">
    <source>
        <dbReference type="ARBA" id="ARBA00022840"/>
    </source>
</evidence>
<dbReference type="Pfam" id="PF25323">
    <property type="entry name" value="6TM_PilS"/>
    <property type="match status" value="1"/>
</dbReference>
<protein>
    <recommendedName>
        <fullName evidence="3">histidine kinase</fullName>
        <ecNumber evidence="3">2.7.13.3</ecNumber>
    </recommendedName>
</protein>
<dbReference type="SUPFAM" id="SSF47384">
    <property type="entry name" value="Homodimeric domain of signal transducing histidine kinase"/>
    <property type="match status" value="1"/>
</dbReference>
<keyword evidence="9" id="KW-1133">Transmembrane helix</keyword>
<dbReference type="InterPro" id="IPR047770">
    <property type="entry name" value="RegB"/>
</dbReference>
<organism evidence="11">
    <name type="scientific">hydrothermal vent metagenome</name>
    <dbReference type="NCBI Taxonomy" id="652676"/>
    <lineage>
        <taxon>unclassified sequences</taxon>
        <taxon>metagenomes</taxon>
        <taxon>ecological metagenomes</taxon>
    </lineage>
</organism>
<dbReference type="InterPro" id="IPR036097">
    <property type="entry name" value="HisK_dim/P_sf"/>
</dbReference>